<name>A0A2N3RNM7_9XANT</name>
<organism evidence="2 4">
    <name type="scientific">Xanthomonas prunicola</name>
    <dbReference type="NCBI Taxonomy" id="2053930"/>
    <lineage>
        <taxon>Bacteria</taxon>
        <taxon>Pseudomonadati</taxon>
        <taxon>Pseudomonadota</taxon>
        <taxon>Gammaproteobacteria</taxon>
        <taxon>Lysobacterales</taxon>
        <taxon>Lysobacteraceae</taxon>
        <taxon>Xanthomonas</taxon>
    </lineage>
</organism>
<proteinExistence type="predicted"/>
<dbReference type="RefSeq" id="WP_101361872.1">
    <property type="nucleotide sequence ID" value="NZ_PHKV01000001.1"/>
</dbReference>
<feature type="transmembrane region" description="Helical" evidence="1">
    <location>
        <begin position="380"/>
        <end position="401"/>
    </location>
</feature>
<keyword evidence="5" id="KW-1185">Reference proteome</keyword>
<feature type="transmembrane region" description="Helical" evidence="1">
    <location>
        <begin position="448"/>
        <end position="467"/>
    </location>
</feature>
<evidence type="ECO:0000256" key="1">
    <source>
        <dbReference type="SAM" id="Phobius"/>
    </source>
</evidence>
<reference evidence="4 5" key="1">
    <citation type="submission" date="2017-11" db="EMBL/GenBank/DDBJ databases">
        <title>Xanthomonas prunicola sp. nov., a novel pathogen that affects nectarine (Prunus persica var. nectarine) trees.</title>
        <authorList>
            <person name="Lopez M."/>
            <person name="Lopez-Soriano P."/>
            <person name="Garita-Cambronero J."/>
            <person name="Beltran C."/>
            <person name="Taghouti G."/>
            <person name="Portier P."/>
            <person name="Cubero J."/>
            <person name="Fischer-Le Saux M."/>
            <person name="Marco-Noales E."/>
        </authorList>
    </citation>
    <scope>NUCLEOTIDE SEQUENCE [LARGE SCALE GENOMIC DNA]</scope>
    <source>
        <strain evidence="2 4">CFBP8353</strain>
        <strain evidence="3 5">CFBP8354</strain>
    </source>
</reference>
<feature type="transmembrane region" description="Helical" evidence="1">
    <location>
        <begin position="109"/>
        <end position="131"/>
    </location>
</feature>
<feature type="transmembrane region" description="Helical" evidence="1">
    <location>
        <begin position="272"/>
        <end position="298"/>
    </location>
</feature>
<keyword evidence="1" id="KW-1133">Transmembrane helix</keyword>
<feature type="transmembrane region" description="Helical" evidence="1">
    <location>
        <begin position="421"/>
        <end position="441"/>
    </location>
</feature>
<feature type="transmembrane region" description="Helical" evidence="1">
    <location>
        <begin position="171"/>
        <end position="188"/>
    </location>
</feature>
<dbReference type="AlphaFoldDB" id="A0A2N3RNM7"/>
<feature type="transmembrane region" description="Helical" evidence="1">
    <location>
        <begin position="79"/>
        <end position="103"/>
    </location>
</feature>
<keyword evidence="1" id="KW-0812">Transmembrane</keyword>
<gene>
    <name evidence="2" type="ORF">XpruCFBP8353_03125</name>
    <name evidence="3" type="ORF">XpruCFBP8354_03125</name>
</gene>
<comment type="caution">
    <text evidence="2">The sequence shown here is derived from an EMBL/GenBank/DDBJ whole genome shotgun (WGS) entry which is preliminary data.</text>
</comment>
<evidence type="ECO:0000313" key="2">
    <source>
        <dbReference type="EMBL" id="PKV14097.1"/>
    </source>
</evidence>
<dbReference type="Proteomes" id="UP000233748">
    <property type="component" value="Unassembled WGS sequence"/>
</dbReference>
<accession>A0A2N3RNM7</accession>
<sequence>MLTLRRIAPWCFALALIVYLRPYTGIRHDATLYLAQALRLISPDIFNRDLFFVAGSQASFTLFPQQLALLLAHVEPGKAFLVLTFVSRLLFYAASAWCVHVLFPARWRWPALLALIVMPTGYGAFSMFSYAEPFLTARPIAEALCLLAMAALVRARMAWAVALFAAAGLLHPLQAIVAVLVAWCWLVLGDRRWLWSLLLVVPVLVLAALKVGPFAGLLLVMDTQWRSMIDDVGDQVFLGAWTPRDWCIVLADVYLLSLLAQWSGPNAMLGRLAKAVLLATVIGLGLSFLLADVLRLILPIGLQLWRVLWVVHWLAAASIPFLVWDQWQRGGHHWIAPLLVVTIAVIGASVPRSTLPWAVLGLIPLHMVWPHVADRVSSPIRYLLLAGLSVAMVVATARYQLQMWAVYEMTGRNPEVVRQDVMIFAYPLICGGLVALAVWGYRSSGPKGQALMGVLSIAALVGALSVWDSRSPWTRVQESAHGTAVFSEEIPRNASVFWFASEASPRAAWLVLRRANYYSPQQLSGQMFNRQTALLGRQLSAQVEPVTLQSEICEVMANVQVDAEPCRISELGLEHMCTRHGDLVPPDYFVLPFDQEKHVHSRWQVRHPRTGEVITTEYLYKCSDWVPPLAGGAQA</sequence>
<feature type="transmembrane region" description="Helical" evidence="1">
    <location>
        <begin position="143"/>
        <end position="165"/>
    </location>
</feature>
<dbReference type="EMBL" id="PHKV01000001">
    <property type="protein sequence ID" value="PKV14097.1"/>
    <property type="molecule type" value="Genomic_DNA"/>
</dbReference>
<dbReference type="Proteomes" id="UP000233720">
    <property type="component" value="Unassembled WGS sequence"/>
</dbReference>
<evidence type="ECO:0000313" key="5">
    <source>
        <dbReference type="Proteomes" id="UP000233748"/>
    </source>
</evidence>
<feature type="transmembrane region" description="Helical" evidence="1">
    <location>
        <begin position="331"/>
        <end position="349"/>
    </location>
</feature>
<dbReference type="EMBL" id="PHKW01000001">
    <property type="protein sequence ID" value="PKV18378.1"/>
    <property type="molecule type" value="Genomic_DNA"/>
</dbReference>
<feature type="transmembrane region" description="Helical" evidence="1">
    <location>
        <begin position="304"/>
        <end position="324"/>
    </location>
</feature>
<protein>
    <submittedName>
        <fullName evidence="2">Uncharacterized protein</fullName>
    </submittedName>
</protein>
<evidence type="ECO:0000313" key="4">
    <source>
        <dbReference type="Proteomes" id="UP000233720"/>
    </source>
</evidence>
<feature type="transmembrane region" description="Helical" evidence="1">
    <location>
        <begin position="195"/>
        <end position="221"/>
    </location>
</feature>
<keyword evidence="1" id="KW-0472">Membrane</keyword>
<evidence type="ECO:0000313" key="3">
    <source>
        <dbReference type="EMBL" id="PKV18378.1"/>
    </source>
</evidence>
<dbReference type="OrthoDB" id="7053150at2"/>